<sequence length="209" mass="22948">MRHVPSQPSQPSHGSHGSHGPMAMGKVELGPETWAAAAVLTLALIFVWPLRFQMLLSLALGLCLMSLEAACARKEAEWKEIEGQRKKVEQLVEESKEECAALYQQIQDADCNLIRATRQWWRAAGESVGLAASRAPVTGRLPGSRQVEKLRQAAKVLLLCFQWTSSPGPWPSAPACKTPDRRYSSGSTSPLQARAIFETLREADSVETL</sequence>
<dbReference type="AlphaFoldDB" id="A0A9P1CWD9"/>
<evidence type="ECO:0000313" key="4">
    <source>
        <dbReference type="EMBL" id="CAI3999827.1"/>
    </source>
</evidence>
<comment type="caution">
    <text evidence="4">The sequence shown here is derived from an EMBL/GenBank/DDBJ whole genome shotgun (WGS) entry which is preliminary data.</text>
</comment>
<dbReference type="Proteomes" id="UP001152797">
    <property type="component" value="Unassembled WGS sequence"/>
</dbReference>
<keyword evidence="3" id="KW-0472">Membrane</keyword>
<evidence type="ECO:0000256" key="3">
    <source>
        <dbReference type="SAM" id="Phobius"/>
    </source>
</evidence>
<feature type="region of interest" description="Disordered" evidence="2">
    <location>
        <begin position="1"/>
        <end position="25"/>
    </location>
</feature>
<protein>
    <submittedName>
        <fullName evidence="4">Uncharacterized protein</fullName>
    </submittedName>
</protein>
<feature type="compositionally biased region" description="Low complexity" evidence="2">
    <location>
        <begin position="1"/>
        <end position="21"/>
    </location>
</feature>
<evidence type="ECO:0000256" key="2">
    <source>
        <dbReference type="SAM" id="MobiDB-lite"/>
    </source>
</evidence>
<reference evidence="4" key="1">
    <citation type="submission" date="2022-10" db="EMBL/GenBank/DDBJ databases">
        <authorList>
            <person name="Chen Y."/>
            <person name="Dougan E. K."/>
            <person name="Chan C."/>
            <person name="Rhodes N."/>
            <person name="Thang M."/>
        </authorList>
    </citation>
    <scope>NUCLEOTIDE SEQUENCE</scope>
</reference>
<gene>
    <name evidence="4" type="ORF">C1SCF055_LOCUS25995</name>
</gene>
<evidence type="ECO:0000313" key="6">
    <source>
        <dbReference type="Proteomes" id="UP001152797"/>
    </source>
</evidence>
<keyword evidence="1" id="KW-0175">Coiled coil</keyword>
<feature type="coiled-coil region" evidence="1">
    <location>
        <begin position="78"/>
        <end position="112"/>
    </location>
</feature>
<name>A0A9P1CWD9_9DINO</name>
<dbReference type="EMBL" id="CAMXCT020002682">
    <property type="protein sequence ID" value="CAL1153202.1"/>
    <property type="molecule type" value="Genomic_DNA"/>
</dbReference>
<reference evidence="5" key="2">
    <citation type="submission" date="2024-04" db="EMBL/GenBank/DDBJ databases">
        <authorList>
            <person name="Chen Y."/>
            <person name="Shah S."/>
            <person name="Dougan E. K."/>
            <person name="Thang M."/>
            <person name="Chan C."/>
        </authorList>
    </citation>
    <scope>NUCLEOTIDE SEQUENCE [LARGE SCALE GENOMIC DNA]</scope>
</reference>
<keyword evidence="6" id="KW-1185">Reference proteome</keyword>
<accession>A0A9P1CWD9</accession>
<evidence type="ECO:0000313" key="5">
    <source>
        <dbReference type="EMBL" id="CAL1153202.1"/>
    </source>
</evidence>
<keyword evidence="3" id="KW-1133">Transmembrane helix</keyword>
<evidence type="ECO:0000256" key="1">
    <source>
        <dbReference type="SAM" id="Coils"/>
    </source>
</evidence>
<keyword evidence="3" id="KW-0812">Transmembrane</keyword>
<feature type="transmembrane region" description="Helical" evidence="3">
    <location>
        <begin position="29"/>
        <end position="48"/>
    </location>
</feature>
<organism evidence="4">
    <name type="scientific">Cladocopium goreaui</name>
    <dbReference type="NCBI Taxonomy" id="2562237"/>
    <lineage>
        <taxon>Eukaryota</taxon>
        <taxon>Sar</taxon>
        <taxon>Alveolata</taxon>
        <taxon>Dinophyceae</taxon>
        <taxon>Suessiales</taxon>
        <taxon>Symbiodiniaceae</taxon>
        <taxon>Cladocopium</taxon>
    </lineage>
</organism>
<proteinExistence type="predicted"/>
<dbReference type="EMBL" id="CAMXCT010002682">
    <property type="protein sequence ID" value="CAI3999827.1"/>
    <property type="molecule type" value="Genomic_DNA"/>
</dbReference>
<dbReference type="EMBL" id="CAMXCT030002682">
    <property type="protein sequence ID" value="CAL4787139.1"/>
    <property type="molecule type" value="Genomic_DNA"/>
</dbReference>